<evidence type="ECO:0000256" key="1">
    <source>
        <dbReference type="SAM" id="MobiDB-lite"/>
    </source>
</evidence>
<organism evidence="2 3">
    <name type="scientific">Rhynchophorus ferrugineus</name>
    <name type="common">Red palm weevil</name>
    <name type="synonym">Curculio ferrugineus</name>
    <dbReference type="NCBI Taxonomy" id="354439"/>
    <lineage>
        <taxon>Eukaryota</taxon>
        <taxon>Metazoa</taxon>
        <taxon>Ecdysozoa</taxon>
        <taxon>Arthropoda</taxon>
        <taxon>Hexapoda</taxon>
        <taxon>Insecta</taxon>
        <taxon>Pterygota</taxon>
        <taxon>Neoptera</taxon>
        <taxon>Endopterygota</taxon>
        <taxon>Coleoptera</taxon>
        <taxon>Polyphaga</taxon>
        <taxon>Cucujiformia</taxon>
        <taxon>Curculionidae</taxon>
        <taxon>Dryophthorinae</taxon>
        <taxon>Rhynchophorus</taxon>
    </lineage>
</organism>
<keyword evidence="3" id="KW-1185">Reference proteome</keyword>
<dbReference type="EMBL" id="JAACXV010009084">
    <property type="protein sequence ID" value="KAF7275810.1"/>
    <property type="molecule type" value="Genomic_DNA"/>
</dbReference>
<evidence type="ECO:0000313" key="2">
    <source>
        <dbReference type="EMBL" id="KAF7275810.1"/>
    </source>
</evidence>
<sequence length="147" mass="16339">MFRILIGVYCTPEPERIHHDVSYNKTPPTGEKVEKLGPVRGRPTRLAPSHLGPLPPSSAEIGPRSLFIRPPLHERLIEGASIRLFFPPQRTIRTDRSIEMEQEQQGFDRSRLPTPVITHRGPPGGGCCSPQQMRTIAADGGESIEKC</sequence>
<name>A0A834I7B1_RHYFE</name>
<dbReference type="Proteomes" id="UP000625711">
    <property type="component" value="Unassembled WGS sequence"/>
</dbReference>
<proteinExistence type="predicted"/>
<feature type="region of interest" description="Disordered" evidence="1">
    <location>
        <begin position="19"/>
        <end position="39"/>
    </location>
</feature>
<dbReference type="AlphaFoldDB" id="A0A834I7B1"/>
<protein>
    <submittedName>
        <fullName evidence="2">Uncharacterized protein</fullName>
    </submittedName>
</protein>
<accession>A0A834I7B1</accession>
<evidence type="ECO:0000313" key="3">
    <source>
        <dbReference type="Proteomes" id="UP000625711"/>
    </source>
</evidence>
<comment type="caution">
    <text evidence="2">The sequence shown here is derived from an EMBL/GenBank/DDBJ whole genome shotgun (WGS) entry which is preliminary data.</text>
</comment>
<reference evidence="2" key="1">
    <citation type="submission" date="2020-08" db="EMBL/GenBank/DDBJ databases">
        <title>Genome sequencing and assembly of the red palm weevil Rhynchophorus ferrugineus.</title>
        <authorList>
            <person name="Dias G.B."/>
            <person name="Bergman C.M."/>
            <person name="Manee M."/>
        </authorList>
    </citation>
    <scope>NUCLEOTIDE SEQUENCE</scope>
    <source>
        <strain evidence="2">AA-2017</strain>
        <tissue evidence="2">Whole larva</tissue>
    </source>
</reference>
<gene>
    <name evidence="2" type="ORF">GWI33_011248</name>
</gene>